<protein>
    <recommendedName>
        <fullName evidence="3">ABC transporter permease</fullName>
    </recommendedName>
</protein>
<dbReference type="PANTHER" id="PTHR47089:SF1">
    <property type="entry name" value="GUANOSINE ABC TRANSPORTER PERMEASE PROTEIN NUPP"/>
    <property type="match status" value="1"/>
</dbReference>
<keyword evidence="1" id="KW-0472">Membrane</keyword>
<name>A0A645H324_9ZZZZ</name>
<dbReference type="EMBL" id="VSSQ01085137">
    <property type="protein sequence ID" value="MPN32886.1"/>
    <property type="molecule type" value="Genomic_DNA"/>
</dbReference>
<comment type="caution">
    <text evidence="2">The sequence shown here is derived from an EMBL/GenBank/DDBJ whole genome shotgun (WGS) entry which is preliminary data.</text>
</comment>
<feature type="transmembrane region" description="Helical" evidence="1">
    <location>
        <begin position="66"/>
        <end position="88"/>
    </location>
</feature>
<proteinExistence type="predicted"/>
<keyword evidence="1" id="KW-1133">Transmembrane helix</keyword>
<reference evidence="2" key="1">
    <citation type="submission" date="2019-08" db="EMBL/GenBank/DDBJ databases">
        <authorList>
            <person name="Kucharzyk K."/>
            <person name="Murdoch R.W."/>
            <person name="Higgins S."/>
            <person name="Loffler F."/>
        </authorList>
    </citation>
    <scope>NUCLEOTIDE SEQUENCE</scope>
</reference>
<dbReference type="AlphaFoldDB" id="A0A645H324"/>
<keyword evidence="1" id="KW-0812">Transmembrane</keyword>
<sequence>MAGVAGAGELLGVQHRLLEGLVGSSGYTAILVALLGRNNPWGVLAASVGFAALQVGANTMQRQAGIPAAIVSILTGFIVILLLCDSLVCKLTQKKKGEAA</sequence>
<dbReference type="PANTHER" id="PTHR47089">
    <property type="entry name" value="ABC TRANSPORTER, PERMEASE PROTEIN"/>
    <property type="match status" value="1"/>
</dbReference>
<evidence type="ECO:0000313" key="2">
    <source>
        <dbReference type="EMBL" id="MPN32886.1"/>
    </source>
</evidence>
<gene>
    <name evidence="2" type="ORF">SDC9_180369</name>
</gene>
<organism evidence="2">
    <name type="scientific">bioreactor metagenome</name>
    <dbReference type="NCBI Taxonomy" id="1076179"/>
    <lineage>
        <taxon>unclassified sequences</taxon>
        <taxon>metagenomes</taxon>
        <taxon>ecological metagenomes</taxon>
    </lineage>
</organism>
<evidence type="ECO:0000256" key="1">
    <source>
        <dbReference type="SAM" id="Phobius"/>
    </source>
</evidence>
<accession>A0A645H324</accession>
<evidence type="ECO:0008006" key="3">
    <source>
        <dbReference type="Google" id="ProtNLM"/>
    </source>
</evidence>